<protein>
    <submittedName>
        <fullName evidence="1">Uncharacterized protein</fullName>
    </submittedName>
</protein>
<reference evidence="1 2" key="1">
    <citation type="submission" date="2019-03" db="EMBL/GenBank/DDBJ databases">
        <title>Genomic Encyclopedia of Type Strains, Phase III (KMG-III): the genomes of soil and plant-associated and newly described type strains.</title>
        <authorList>
            <person name="Whitman W."/>
        </authorList>
    </citation>
    <scope>NUCLEOTIDE SEQUENCE [LARGE SCALE GENOMIC DNA]</scope>
    <source>
        <strain evidence="1 2">CECT 8283</strain>
    </source>
</reference>
<evidence type="ECO:0000313" key="2">
    <source>
        <dbReference type="Proteomes" id="UP000295390"/>
    </source>
</evidence>
<proteinExistence type="predicted"/>
<dbReference type="EMBL" id="SNYH01000002">
    <property type="protein sequence ID" value="TDQ28817.1"/>
    <property type="molecule type" value="Genomic_DNA"/>
</dbReference>
<gene>
    <name evidence="1" type="ORF">DFQ07_1197</name>
</gene>
<organism evidence="1 2">
    <name type="scientific">Tenacibaculum caenipelagi</name>
    <dbReference type="NCBI Taxonomy" id="1325435"/>
    <lineage>
        <taxon>Bacteria</taxon>
        <taxon>Pseudomonadati</taxon>
        <taxon>Bacteroidota</taxon>
        <taxon>Flavobacteriia</taxon>
        <taxon>Flavobacteriales</taxon>
        <taxon>Flavobacteriaceae</taxon>
        <taxon>Tenacibaculum</taxon>
    </lineage>
</organism>
<comment type="caution">
    <text evidence="1">The sequence shown here is derived from an EMBL/GenBank/DDBJ whole genome shotgun (WGS) entry which is preliminary data.</text>
</comment>
<name>A0A4R6TF14_9FLAO</name>
<dbReference type="AlphaFoldDB" id="A0A4R6TF14"/>
<evidence type="ECO:0000313" key="1">
    <source>
        <dbReference type="EMBL" id="TDQ28817.1"/>
    </source>
</evidence>
<sequence length="32" mass="3794">MTVNFMRKEILYVNIDPSSENKKTKKQDTYTA</sequence>
<keyword evidence="2" id="KW-1185">Reference proteome</keyword>
<dbReference type="Proteomes" id="UP000295390">
    <property type="component" value="Unassembled WGS sequence"/>
</dbReference>
<accession>A0A4R6TF14</accession>